<keyword evidence="2" id="KW-1185">Reference proteome</keyword>
<comment type="caution">
    <text evidence="1">The sequence shown here is derived from an EMBL/GenBank/DDBJ whole genome shotgun (WGS) entry which is preliminary data.</text>
</comment>
<reference evidence="1" key="2">
    <citation type="submission" date="2021-04" db="EMBL/GenBank/DDBJ databases">
        <title>Genome-wide patterns of bracovirus chromosomal integration into multiple host tissues during parasitism.</title>
        <authorList>
            <person name="Chebbi M.A.C."/>
        </authorList>
    </citation>
    <scope>NUCLEOTIDE SEQUENCE</scope>
    <source>
        <tissue evidence="1">Whole body</tissue>
    </source>
</reference>
<organism evidence="1 2">
    <name type="scientific">Cotesia typhae</name>
    <dbReference type="NCBI Taxonomy" id="2053667"/>
    <lineage>
        <taxon>Eukaryota</taxon>
        <taxon>Metazoa</taxon>
        <taxon>Ecdysozoa</taxon>
        <taxon>Arthropoda</taxon>
        <taxon>Hexapoda</taxon>
        <taxon>Insecta</taxon>
        <taxon>Pterygota</taxon>
        <taxon>Neoptera</taxon>
        <taxon>Endopterygota</taxon>
        <taxon>Hymenoptera</taxon>
        <taxon>Apocrita</taxon>
        <taxon>Ichneumonoidea</taxon>
        <taxon>Braconidae</taxon>
        <taxon>Microgastrinae</taxon>
        <taxon>Cotesia</taxon>
    </lineage>
</organism>
<dbReference type="Proteomes" id="UP000729913">
    <property type="component" value="Unassembled WGS sequence"/>
</dbReference>
<protein>
    <submittedName>
        <fullName evidence="1">Uncharacterized protein</fullName>
    </submittedName>
</protein>
<name>A0A8J5VD14_9HYME</name>
<reference evidence="1" key="1">
    <citation type="submission" date="2020-03" db="EMBL/GenBank/DDBJ databases">
        <authorList>
            <person name="Chebbi M.A."/>
            <person name="Drezen J.M."/>
        </authorList>
    </citation>
    <scope>NUCLEOTIDE SEQUENCE</scope>
    <source>
        <tissue evidence="1">Whole body</tissue>
    </source>
</reference>
<evidence type="ECO:0000313" key="2">
    <source>
        <dbReference type="Proteomes" id="UP000729913"/>
    </source>
</evidence>
<sequence length="77" mass="9216">MEITCKYSKSSELNRKHSKGASRKWNFPGVYSNQRSLWNRRSFFIIQRFSTSSFLRAANRSLWPSFWLVVLKLNKKI</sequence>
<gene>
    <name evidence="1" type="ORF">G9C98_005267</name>
</gene>
<dbReference type="EMBL" id="JAAOIC020000002">
    <property type="protein sequence ID" value="KAG8042633.1"/>
    <property type="molecule type" value="Genomic_DNA"/>
</dbReference>
<dbReference type="AlphaFoldDB" id="A0A8J5VD14"/>
<evidence type="ECO:0000313" key="1">
    <source>
        <dbReference type="EMBL" id="KAG8042633.1"/>
    </source>
</evidence>
<accession>A0A8J5VD14</accession>
<proteinExistence type="predicted"/>